<evidence type="ECO:0000313" key="11">
    <source>
        <dbReference type="EMBL" id="KAF6169124.1"/>
    </source>
</evidence>
<evidence type="ECO:0000256" key="3">
    <source>
        <dbReference type="ARBA" id="ARBA00022723"/>
    </source>
</evidence>
<dbReference type="GO" id="GO:0031490">
    <property type="term" value="F:chromatin DNA binding"/>
    <property type="evidence" value="ECO:0007669"/>
    <property type="project" value="TreeGrafter"/>
</dbReference>
<evidence type="ECO:0000259" key="10">
    <source>
        <dbReference type="Pfam" id="PF10497"/>
    </source>
</evidence>
<dbReference type="InterPro" id="IPR045109">
    <property type="entry name" value="LSDs-like"/>
</dbReference>
<dbReference type="GO" id="GO:0046872">
    <property type="term" value="F:metal ion binding"/>
    <property type="evidence" value="ECO:0007669"/>
    <property type="project" value="UniProtKB-KW"/>
</dbReference>
<evidence type="ECO:0000256" key="1">
    <source>
        <dbReference type="ARBA" id="ARBA00004123"/>
    </source>
</evidence>
<dbReference type="SMART" id="SM00028">
    <property type="entry name" value="TPR"/>
    <property type="match status" value="1"/>
</dbReference>
<dbReference type="InterPro" id="IPR018866">
    <property type="entry name" value="Znf-4CXXC_R1"/>
</dbReference>
<dbReference type="GO" id="GO:0006357">
    <property type="term" value="P:regulation of transcription by RNA polymerase II"/>
    <property type="evidence" value="ECO:0007669"/>
    <property type="project" value="TreeGrafter"/>
</dbReference>
<dbReference type="GO" id="GO:0003712">
    <property type="term" value="F:transcription coregulator activity"/>
    <property type="evidence" value="ECO:0007669"/>
    <property type="project" value="TreeGrafter"/>
</dbReference>
<dbReference type="Gene3D" id="2.60.120.650">
    <property type="entry name" value="Cupin"/>
    <property type="match status" value="2"/>
</dbReference>
<organism evidence="11 12">
    <name type="scientific">Kingdonia uniflora</name>
    <dbReference type="NCBI Taxonomy" id="39325"/>
    <lineage>
        <taxon>Eukaryota</taxon>
        <taxon>Viridiplantae</taxon>
        <taxon>Streptophyta</taxon>
        <taxon>Embryophyta</taxon>
        <taxon>Tracheophyta</taxon>
        <taxon>Spermatophyta</taxon>
        <taxon>Magnoliopsida</taxon>
        <taxon>Ranunculales</taxon>
        <taxon>Circaeasteraceae</taxon>
        <taxon>Kingdonia</taxon>
    </lineage>
</organism>
<evidence type="ECO:0000313" key="12">
    <source>
        <dbReference type="Proteomes" id="UP000541444"/>
    </source>
</evidence>
<feature type="repeat" description="TPR" evidence="7">
    <location>
        <begin position="948"/>
        <end position="981"/>
    </location>
</feature>
<dbReference type="InterPro" id="IPR011990">
    <property type="entry name" value="TPR-like_helical_dom_sf"/>
</dbReference>
<reference evidence="11 12" key="1">
    <citation type="journal article" date="2020" name="IScience">
        <title>Genome Sequencing of the Endangered Kingdonia uniflora (Circaeasteraceae, Ranunculales) Reveals Potential Mechanisms of Evolutionary Specialization.</title>
        <authorList>
            <person name="Sun Y."/>
            <person name="Deng T."/>
            <person name="Zhang A."/>
            <person name="Moore M.J."/>
            <person name="Landis J.B."/>
            <person name="Lin N."/>
            <person name="Zhang H."/>
            <person name="Zhang X."/>
            <person name="Huang J."/>
            <person name="Zhang X."/>
            <person name="Sun H."/>
            <person name="Wang H."/>
        </authorList>
    </citation>
    <scope>NUCLEOTIDE SEQUENCE [LARGE SCALE GENOMIC DNA]</scope>
    <source>
        <strain evidence="11">TB1705</strain>
        <tissue evidence="11">Leaf</tissue>
    </source>
</reference>
<name>A0A7J7NQ73_9MAGN</name>
<dbReference type="GO" id="GO:0032454">
    <property type="term" value="F:histone H3K9 demethylase activity"/>
    <property type="evidence" value="ECO:0007669"/>
    <property type="project" value="InterPro"/>
</dbReference>
<keyword evidence="3" id="KW-0479">Metal-binding</keyword>
<protein>
    <submittedName>
        <fullName evidence="11">Uncharacterized protein</fullName>
    </submittedName>
</protein>
<keyword evidence="5" id="KW-0804">Transcription</keyword>
<evidence type="ECO:0000256" key="6">
    <source>
        <dbReference type="ARBA" id="ARBA00023242"/>
    </source>
</evidence>
<dbReference type="Pfam" id="PF04059">
    <property type="entry name" value="RRM_2"/>
    <property type="match status" value="1"/>
</dbReference>
<feature type="domain" description="Mei2-like C-terminal RNA recognition motif" evidence="9">
    <location>
        <begin position="185"/>
        <end position="283"/>
    </location>
</feature>
<dbReference type="AlphaFoldDB" id="A0A7J7NQ73"/>
<dbReference type="InterPro" id="IPR019734">
    <property type="entry name" value="TPR_rpt"/>
</dbReference>
<feature type="region of interest" description="Disordered" evidence="8">
    <location>
        <begin position="543"/>
        <end position="572"/>
    </location>
</feature>
<dbReference type="GO" id="GO:0000118">
    <property type="term" value="C:histone deacetylase complex"/>
    <property type="evidence" value="ECO:0007669"/>
    <property type="project" value="TreeGrafter"/>
</dbReference>
<keyword evidence="4" id="KW-0805">Transcription regulation</keyword>
<comment type="caution">
    <text evidence="11">The sequence shown here is derived from an EMBL/GenBank/DDBJ whole genome shotgun (WGS) entry which is preliminary data.</text>
</comment>
<dbReference type="SUPFAM" id="SSF48452">
    <property type="entry name" value="TPR-like"/>
    <property type="match status" value="1"/>
</dbReference>
<dbReference type="PROSITE" id="PS50005">
    <property type="entry name" value="TPR"/>
    <property type="match status" value="1"/>
</dbReference>
<keyword evidence="6" id="KW-0539">Nucleus</keyword>
<comment type="subcellular location">
    <subcellularLocation>
        <location evidence="1">Nucleus</location>
    </subcellularLocation>
</comment>
<evidence type="ECO:0000256" key="8">
    <source>
        <dbReference type="SAM" id="MobiDB-lite"/>
    </source>
</evidence>
<feature type="domain" description="Zinc-finger" evidence="10">
    <location>
        <begin position="627"/>
        <end position="695"/>
    </location>
</feature>
<accession>A0A7J7NQ73</accession>
<dbReference type="OrthoDB" id="2415936at2759"/>
<dbReference type="GO" id="GO:0000785">
    <property type="term" value="C:chromatin"/>
    <property type="evidence" value="ECO:0007669"/>
    <property type="project" value="TreeGrafter"/>
</dbReference>
<gene>
    <name evidence="11" type="ORF">GIB67_038621</name>
</gene>
<proteinExistence type="inferred from homology"/>
<feature type="compositionally biased region" description="Polar residues" evidence="8">
    <location>
        <begin position="548"/>
        <end position="572"/>
    </location>
</feature>
<dbReference type="Pfam" id="PF10497">
    <property type="entry name" value="zf-4CXXC_R1"/>
    <property type="match status" value="1"/>
</dbReference>
<evidence type="ECO:0000256" key="2">
    <source>
        <dbReference type="ARBA" id="ARBA00006801"/>
    </source>
</evidence>
<evidence type="ECO:0000256" key="7">
    <source>
        <dbReference type="PROSITE-ProRule" id="PRU00339"/>
    </source>
</evidence>
<dbReference type="Proteomes" id="UP000541444">
    <property type="component" value="Unassembled WGS sequence"/>
</dbReference>
<keyword evidence="12" id="KW-1185">Reference proteome</keyword>
<dbReference type="EMBL" id="JACGCM010000671">
    <property type="protein sequence ID" value="KAF6169124.1"/>
    <property type="molecule type" value="Genomic_DNA"/>
</dbReference>
<evidence type="ECO:0000256" key="4">
    <source>
        <dbReference type="ARBA" id="ARBA00023015"/>
    </source>
</evidence>
<dbReference type="InterPro" id="IPR007201">
    <property type="entry name" value="Mei2-like_Rrm_C"/>
</dbReference>
<dbReference type="PANTHER" id="PTHR12549:SF11">
    <property type="entry name" value="LYSINE-SPECIFIC DEMETHYLASE JMJ25"/>
    <property type="match status" value="1"/>
</dbReference>
<sequence>MIKIIPTKLRTGLNLGYAFVNFTRSVGAVRCNTDEFWAVMLSPAALDCSLSCAFLAGVTKNQKIKAKARPFSFSLKYNTGLFFSSPPYFPWPLTPPSPLPSPVVHAPFVHHFVPLHYPIMKPFLYFLRPPPPPQPDLQSRTTTSITTTTTTNNVVTYKGSKPFGKQTQSSPFDFIENDESELHGRTSVMIKSIPSKLRTKLIELLDMHCDKENKKVDKQYSESCQDMSDFKTGLNLENFTRSVGTVLFFKCYHNFDWKSINSNKVCEIKLARVQGKQGLVMHFEDSYFRCETDEYLPVMARFHVRFWKGNCDEVGAGIAAAQEEGGAGRVSSYANFGKFKETYEEFKHVLLALIYGKDDQTSPVANEWAEIRRFEIAGLLSSVLRAYLSAYDPIFSMTLRYLISIHKKFCLRQGISSPTLDLTERLLLEECDPPPVPQESLYEAPPFDEVDIQSLSHAVELTRQGVVDSLEFSKGNLFQTFQVAMGRRLGVDEPLLMMLMRATLHTHNEWFRLQMCKDRFEELLKIGSLKEIKTPLIIDDVSMKNRDNSTPGSSQMATSSSNRMVEDGNSPTQVSSGDVFCDETAILKVMLMEIVSAFGILRAYRFQFYKEINGSCDCCNDQEKVVRSLNCHQCQRNDKGEVIHCQKCNTRQFCLRCIQWYPQFSPDDIAKSYPVCRGICNCKPSLHKYGTSAVYHRLTYAYKSQIVIVISMYTGRIFPQTSIADYHQSCPSCSYDLCLGCFQDVRSGCLQRGDGWKVKENGMISCPPKELGGCGCRLLELKWMFPKSWVLKLSMKVEVIAERYKSHDFARVLTQIQDIQDRDQEHFQKIWINGEPVIVGDVLDMASGLSWDPMILSRALREKKISKVFKNQPHLEETAIDYLFWSESCIKVAVEFVSPESVNECIRLTEEYRALPQNHLAKEDKLEVAFFCCARLFNEAAQISPDDADAHIVLGVHYNLSKEYDKAIGSFQTALKLKQRDYTLWNKPGATQG</sequence>
<dbReference type="Gene3D" id="1.25.40.10">
    <property type="entry name" value="Tetratricopeptide repeat domain"/>
    <property type="match status" value="1"/>
</dbReference>
<comment type="similarity">
    <text evidence="2">Belongs to the JARID1 histone demethylase family.</text>
</comment>
<keyword evidence="7" id="KW-0802">TPR repeat</keyword>
<dbReference type="PANTHER" id="PTHR12549">
    <property type="entry name" value="JMJC DOMAIN-CONTAINING HISTONE DEMETHYLATION PROTEIN"/>
    <property type="match status" value="1"/>
</dbReference>
<evidence type="ECO:0000259" key="9">
    <source>
        <dbReference type="Pfam" id="PF04059"/>
    </source>
</evidence>
<evidence type="ECO:0000256" key="5">
    <source>
        <dbReference type="ARBA" id="ARBA00023163"/>
    </source>
</evidence>